<dbReference type="SMART" id="SM00448">
    <property type="entry name" value="REC"/>
    <property type="match status" value="2"/>
</dbReference>
<dbReference type="InterPro" id="IPR005467">
    <property type="entry name" value="His_kinase_dom"/>
</dbReference>
<dbReference type="Pfam" id="PF02518">
    <property type="entry name" value="HATPase_c"/>
    <property type="match status" value="1"/>
</dbReference>
<dbReference type="PRINTS" id="PR00344">
    <property type="entry name" value="BCTRLSENSOR"/>
</dbReference>
<dbReference type="SUPFAM" id="SSF52172">
    <property type="entry name" value="CheY-like"/>
    <property type="match status" value="2"/>
</dbReference>
<dbReference type="InterPro" id="IPR003594">
    <property type="entry name" value="HATPase_dom"/>
</dbReference>
<dbReference type="RefSeq" id="WP_140740015.1">
    <property type="nucleotide sequence ID" value="NZ_RCZM01000003.1"/>
</dbReference>
<dbReference type="CDD" id="cd16922">
    <property type="entry name" value="HATPase_EvgS-ArcB-TorS-like"/>
    <property type="match status" value="1"/>
</dbReference>
<keyword evidence="6" id="KW-0808">Transferase</keyword>
<evidence type="ECO:0000256" key="12">
    <source>
        <dbReference type="PROSITE-ProRule" id="PRU00169"/>
    </source>
</evidence>
<dbReference type="Proteomes" id="UP000317722">
    <property type="component" value="Unassembled WGS sequence"/>
</dbReference>
<evidence type="ECO:0000256" key="13">
    <source>
        <dbReference type="SAM" id="MobiDB-lite"/>
    </source>
</evidence>
<dbReference type="Gene3D" id="3.30.450.40">
    <property type="match status" value="1"/>
</dbReference>
<dbReference type="OrthoDB" id="9757990at2"/>
<feature type="domain" description="Histidine kinase" evidence="14">
    <location>
        <begin position="221"/>
        <end position="439"/>
    </location>
</feature>
<reference evidence="16 17" key="1">
    <citation type="journal article" date="2019" name="Environ. Microbiol.">
        <title>Species interactions and distinct microbial communities in high Arctic permafrost affected cryosols are associated with the CH4 and CO2 gas fluxes.</title>
        <authorList>
            <person name="Altshuler I."/>
            <person name="Hamel J."/>
            <person name="Turney S."/>
            <person name="Magnuson E."/>
            <person name="Levesque R."/>
            <person name="Greer C."/>
            <person name="Whyte L.G."/>
        </authorList>
    </citation>
    <scope>NUCLEOTIDE SEQUENCE [LARGE SCALE GENOMIC DNA]</scope>
    <source>
        <strain evidence="16 17">S9.3A</strain>
    </source>
</reference>
<dbReference type="PANTHER" id="PTHR43047:SF63">
    <property type="entry name" value="HISTIDINE KINASE"/>
    <property type="match status" value="1"/>
</dbReference>
<keyword evidence="9" id="KW-0067">ATP-binding</keyword>
<dbReference type="EC" id="2.7.13.3" evidence="3"/>
<keyword evidence="8" id="KW-0418">Kinase</keyword>
<evidence type="ECO:0000256" key="2">
    <source>
        <dbReference type="ARBA" id="ARBA00004236"/>
    </source>
</evidence>
<keyword evidence="10" id="KW-0902">Two-component regulatory system</keyword>
<dbReference type="SUPFAM" id="SSF55781">
    <property type="entry name" value="GAF domain-like"/>
    <property type="match status" value="1"/>
</dbReference>
<dbReference type="GO" id="GO:0005886">
    <property type="term" value="C:plasma membrane"/>
    <property type="evidence" value="ECO:0007669"/>
    <property type="project" value="UniProtKB-SubCell"/>
</dbReference>
<evidence type="ECO:0000256" key="4">
    <source>
        <dbReference type="ARBA" id="ARBA00022475"/>
    </source>
</evidence>
<dbReference type="Pfam" id="PF00072">
    <property type="entry name" value="Response_reg"/>
    <property type="match status" value="2"/>
</dbReference>
<dbReference type="InterPro" id="IPR003661">
    <property type="entry name" value="HisK_dim/P_dom"/>
</dbReference>
<comment type="subcellular location">
    <subcellularLocation>
        <location evidence="2">Cell membrane</location>
    </subcellularLocation>
</comment>
<feature type="domain" description="Response regulatory" evidence="15">
    <location>
        <begin position="459"/>
        <end position="572"/>
    </location>
</feature>
<evidence type="ECO:0000256" key="7">
    <source>
        <dbReference type="ARBA" id="ARBA00022741"/>
    </source>
</evidence>
<dbReference type="InterPro" id="IPR036890">
    <property type="entry name" value="HATPase_C_sf"/>
</dbReference>
<dbReference type="Pfam" id="PF01590">
    <property type="entry name" value="GAF"/>
    <property type="match status" value="1"/>
</dbReference>
<keyword evidence="17" id="KW-1185">Reference proteome</keyword>
<evidence type="ECO:0000256" key="8">
    <source>
        <dbReference type="ARBA" id="ARBA00022777"/>
    </source>
</evidence>
<evidence type="ECO:0000256" key="10">
    <source>
        <dbReference type="ARBA" id="ARBA00023012"/>
    </source>
</evidence>
<dbReference type="InterPro" id="IPR036097">
    <property type="entry name" value="HisK_dim/P_sf"/>
</dbReference>
<name>A0A502CWT6_9MICO</name>
<feature type="domain" description="Response regulatory" evidence="15">
    <location>
        <begin position="583"/>
        <end position="699"/>
    </location>
</feature>
<dbReference type="SMART" id="SM00388">
    <property type="entry name" value="HisKA"/>
    <property type="match status" value="1"/>
</dbReference>
<dbReference type="InterPro" id="IPR004358">
    <property type="entry name" value="Sig_transdc_His_kin-like_C"/>
</dbReference>
<evidence type="ECO:0000256" key="9">
    <source>
        <dbReference type="ARBA" id="ARBA00022840"/>
    </source>
</evidence>
<evidence type="ECO:0000256" key="11">
    <source>
        <dbReference type="ARBA" id="ARBA00023136"/>
    </source>
</evidence>
<dbReference type="AlphaFoldDB" id="A0A502CWT6"/>
<evidence type="ECO:0000256" key="5">
    <source>
        <dbReference type="ARBA" id="ARBA00022553"/>
    </source>
</evidence>
<feature type="modified residue" description="4-aspartylphosphate" evidence="12">
    <location>
        <position position="508"/>
    </location>
</feature>
<evidence type="ECO:0000313" key="17">
    <source>
        <dbReference type="Proteomes" id="UP000317722"/>
    </source>
</evidence>
<protein>
    <recommendedName>
        <fullName evidence="3">histidine kinase</fullName>
        <ecNumber evidence="3">2.7.13.3</ecNumber>
    </recommendedName>
</protein>
<evidence type="ECO:0000259" key="15">
    <source>
        <dbReference type="PROSITE" id="PS50110"/>
    </source>
</evidence>
<dbReference type="SUPFAM" id="SSF55874">
    <property type="entry name" value="ATPase domain of HSP90 chaperone/DNA topoisomerase II/histidine kinase"/>
    <property type="match status" value="1"/>
</dbReference>
<evidence type="ECO:0000259" key="14">
    <source>
        <dbReference type="PROSITE" id="PS50109"/>
    </source>
</evidence>
<dbReference type="InterPro" id="IPR011006">
    <property type="entry name" value="CheY-like_superfamily"/>
</dbReference>
<dbReference type="SMART" id="SM00387">
    <property type="entry name" value="HATPase_c"/>
    <property type="match status" value="1"/>
</dbReference>
<dbReference type="InterPro" id="IPR003018">
    <property type="entry name" value="GAF"/>
</dbReference>
<evidence type="ECO:0000256" key="1">
    <source>
        <dbReference type="ARBA" id="ARBA00000085"/>
    </source>
</evidence>
<keyword evidence="7" id="KW-0547">Nucleotide-binding</keyword>
<organism evidence="16 17">
    <name type="scientific">Pedococcus bigeumensis</name>
    <dbReference type="NCBI Taxonomy" id="433644"/>
    <lineage>
        <taxon>Bacteria</taxon>
        <taxon>Bacillati</taxon>
        <taxon>Actinomycetota</taxon>
        <taxon>Actinomycetes</taxon>
        <taxon>Micrococcales</taxon>
        <taxon>Intrasporangiaceae</taxon>
        <taxon>Pedococcus</taxon>
    </lineage>
</organism>
<comment type="catalytic activity">
    <reaction evidence="1">
        <text>ATP + protein L-histidine = ADP + protein N-phospho-L-histidine.</text>
        <dbReference type="EC" id="2.7.13.3"/>
    </reaction>
</comment>
<dbReference type="Gene3D" id="1.10.287.130">
    <property type="match status" value="1"/>
</dbReference>
<keyword evidence="5 12" id="KW-0597">Phosphoprotein</keyword>
<dbReference type="PROSITE" id="PS50109">
    <property type="entry name" value="HIS_KIN"/>
    <property type="match status" value="1"/>
</dbReference>
<keyword evidence="4" id="KW-1003">Cell membrane</keyword>
<dbReference type="CDD" id="cd00082">
    <property type="entry name" value="HisKA"/>
    <property type="match status" value="1"/>
</dbReference>
<sequence length="712" mass="76192">MTTSAGATPGAGPAETGAPARTPDLAAELQEARNQLAAVNEVLSAVGRSAGDPDMVLTTIVDSARRLCRSDAAQLCLLDDHRVFQLIKAVGISEEAITYIAEHPLPMDRDTLMGRVGLDRRPQQIEDVVADPEYGRLDLQRVAGFRTTMGAPLIVDDEVVGAMVLWRNQVSPFAESEMTIVTAFAAQAALAINSVRLVQELQAGRAELAEASQHKSEFLASMSHELRTPLNAVIGFSEVLLERMFGDLNERQEDYLRDILSSGRHLLALLNDVLDLSKVEAGHMELDPTEFAVAETVDYALSMVRERAVAHGIILSRDVGAGVDVVRADELRIKQVLLNLLSNAVKFTPDGGRVEVRARGGAVDLEITVSDTGMGVDPADQQRIFDSFQQGGRAARQVEGTGLGLTLTKRIVELHGGRLWLNSEVGHGSTFGFSIPLDRSAGAAVGLPGRAAQTDDRPVVVVVEDDRSSAELMSLHLEAAGLRPVTVPNGADGLTAVRDLSPAAVILDIRLPGMDGWDVLGAIKGDPHTAATPVVVVSVIHERGRGFALGASDYLVKPVARDDLLAALRRLVDLPVDRATRKVAVFVDDDPLALELVRLALEPAGWIVHTCTTAAVAMTLIRTHDPSVVLVDLLMPETDGFEVVDILRSDPQTASLPVVVLTAKTLTPRDRALLDGRIDFVMSKSTVDLGLLAERLAQITSAPVRARGKEAG</sequence>
<evidence type="ECO:0000313" key="16">
    <source>
        <dbReference type="EMBL" id="TPG17124.1"/>
    </source>
</evidence>
<gene>
    <name evidence="16" type="ORF">EAH86_10160</name>
</gene>
<dbReference type="GO" id="GO:0009927">
    <property type="term" value="F:histidine phosphotransfer kinase activity"/>
    <property type="evidence" value="ECO:0007669"/>
    <property type="project" value="TreeGrafter"/>
</dbReference>
<dbReference type="FunFam" id="3.30.565.10:FF:000023">
    <property type="entry name" value="PAS domain-containing sensor histidine kinase"/>
    <property type="match status" value="1"/>
</dbReference>
<accession>A0A502CWT6</accession>
<dbReference type="InterPro" id="IPR001789">
    <property type="entry name" value="Sig_transdc_resp-reg_receiver"/>
</dbReference>
<dbReference type="Pfam" id="PF00512">
    <property type="entry name" value="HisKA"/>
    <property type="match status" value="1"/>
</dbReference>
<dbReference type="EMBL" id="RCZM01000003">
    <property type="protein sequence ID" value="TPG17124.1"/>
    <property type="molecule type" value="Genomic_DNA"/>
</dbReference>
<dbReference type="GO" id="GO:0000155">
    <property type="term" value="F:phosphorelay sensor kinase activity"/>
    <property type="evidence" value="ECO:0007669"/>
    <property type="project" value="InterPro"/>
</dbReference>
<dbReference type="CDD" id="cd17574">
    <property type="entry name" value="REC_OmpR"/>
    <property type="match status" value="1"/>
</dbReference>
<dbReference type="PANTHER" id="PTHR43047">
    <property type="entry name" value="TWO-COMPONENT HISTIDINE PROTEIN KINASE"/>
    <property type="match status" value="1"/>
</dbReference>
<keyword evidence="11" id="KW-0472">Membrane</keyword>
<comment type="caution">
    <text evidence="16">The sequence shown here is derived from an EMBL/GenBank/DDBJ whole genome shotgun (WGS) entry which is preliminary data.</text>
</comment>
<dbReference type="GO" id="GO:0005524">
    <property type="term" value="F:ATP binding"/>
    <property type="evidence" value="ECO:0007669"/>
    <property type="project" value="UniProtKB-KW"/>
</dbReference>
<dbReference type="FunFam" id="1.10.287.130:FF:000038">
    <property type="entry name" value="Sensory transduction histidine kinase"/>
    <property type="match status" value="1"/>
</dbReference>
<feature type="region of interest" description="Disordered" evidence="13">
    <location>
        <begin position="1"/>
        <end position="20"/>
    </location>
</feature>
<dbReference type="InterPro" id="IPR029016">
    <property type="entry name" value="GAF-like_dom_sf"/>
</dbReference>
<feature type="modified residue" description="4-aspartylphosphate" evidence="12">
    <location>
        <position position="632"/>
    </location>
</feature>
<dbReference type="Gene3D" id="3.40.50.2300">
    <property type="match status" value="2"/>
</dbReference>
<dbReference type="Gene3D" id="3.30.565.10">
    <property type="entry name" value="Histidine kinase-like ATPase, C-terminal domain"/>
    <property type="match status" value="1"/>
</dbReference>
<dbReference type="SUPFAM" id="SSF47384">
    <property type="entry name" value="Homodimeric domain of signal transducing histidine kinase"/>
    <property type="match status" value="1"/>
</dbReference>
<proteinExistence type="predicted"/>
<evidence type="ECO:0000256" key="3">
    <source>
        <dbReference type="ARBA" id="ARBA00012438"/>
    </source>
</evidence>
<dbReference type="SMART" id="SM00065">
    <property type="entry name" value="GAF"/>
    <property type="match status" value="1"/>
</dbReference>
<dbReference type="PROSITE" id="PS50110">
    <property type="entry name" value="RESPONSE_REGULATORY"/>
    <property type="match status" value="2"/>
</dbReference>
<evidence type="ECO:0000256" key="6">
    <source>
        <dbReference type="ARBA" id="ARBA00022679"/>
    </source>
</evidence>